<sequence>MMALSTVFRVKQTNIKAMVMAYSSSIVILAFFSSKSPPLYLVAIALVLTLLFWAQLQWANKLRGLYQQKLSM</sequence>
<evidence type="ECO:0000256" key="1">
    <source>
        <dbReference type="SAM" id="Phobius"/>
    </source>
</evidence>
<dbReference type="AlphaFoldDB" id="A0A2S6I9B2"/>
<gene>
    <name evidence="2" type="ORF">CLV84_1022</name>
</gene>
<comment type="caution">
    <text evidence="2">The sequence shown here is derived from an EMBL/GenBank/DDBJ whole genome shotgun (WGS) entry which is preliminary data.</text>
</comment>
<name>A0A2S6I9B2_9BACT</name>
<feature type="transmembrane region" description="Helical" evidence="1">
    <location>
        <begin position="39"/>
        <end position="59"/>
    </location>
</feature>
<keyword evidence="1" id="KW-1133">Transmembrane helix</keyword>
<organism evidence="2 3">
    <name type="scientific">Neolewinella xylanilytica</name>
    <dbReference type="NCBI Taxonomy" id="1514080"/>
    <lineage>
        <taxon>Bacteria</taxon>
        <taxon>Pseudomonadati</taxon>
        <taxon>Bacteroidota</taxon>
        <taxon>Saprospiria</taxon>
        <taxon>Saprospirales</taxon>
        <taxon>Lewinellaceae</taxon>
        <taxon>Neolewinella</taxon>
    </lineage>
</organism>
<keyword evidence="1" id="KW-0472">Membrane</keyword>
<dbReference type="EMBL" id="PTJC01000005">
    <property type="protein sequence ID" value="PPK88059.1"/>
    <property type="molecule type" value="Genomic_DNA"/>
</dbReference>
<reference evidence="2 3" key="1">
    <citation type="submission" date="2018-02" db="EMBL/GenBank/DDBJ databases">
        <title>Genomic Encyclopedia of Archaeal and Bacterial Type Strains, Phase II (KMG-II): from individual species to whole genera.</title>
        <authorList>
            <person name="Goeker M."/>
        </authorList>
    </citation>
    <scope>NUCLEOTIDE SEQUENCE [LARGE SCALE GENOMIC DNA]</scope>
    <source>
        <strain evidence="2 3">DSM 29526</strain>
    </source>
</reference>
<protein>
    <submittedName>
        <fullName evidence="2">Uncharacterized protein</fullName>
    </submittedName>
</protein>
<evidence type="ECO:0000313" key="2">
    <source>
        <dbReference type="EMBL" id="PPK88059.1"/>
    </source>
</evidence>
<proteinExistence type="predicted"/>
<feature type="transmembrane region" description="Helical" evidence="1">
    <location>
        <begin position="15"/>
        <end position="33"/>
    </location>
</feature>
<dbReference type="Proteomes" id="UP000237662">
    <property type="component" value="Unassembled WGS sequence"/>
</dbReference>
<keyword evidence="3" id="KW-1185">Reference proteome</keyword>
<accession>A0A2S6I9B2</accession>
<evidence type="ECO:0000313" key="3">
    <source>
        <dbReference type="Proteomes" id="UP000237662"/>
    </source>
</evidence>
<keyword evidence="1" id="KW-0812">Transmembrane</keyword>